<organism evidence="1 2">
    <name type="scientific">Candidatus Methanogaster sp</name>
    <dbReference type="NCBI Taxonomy" id="3386292"/>
    <lineage>
        <taxon>Archaea</taxon>
        <taxon>Methanobacteriati</taxon>
        <taxon>Methanobacteriota</taxon>
        <taxon>Stenosarchaea group</taxon>
        <taxon>Methanomicrobia</taxon>
        <taxon>Methanosarcinales</taxon>
        <taxon>ANME-2 cluster</taxon>
        <taxon>Candidatus Methanogasteraceae</taxon>
        <taxon>Candidatus Methanogaster</taxon>
    </lineage>
</organism>
<gene>
    <name evidence="1" type="ORF">C4B59_14050</name>
</gene>
<proteinExistence type="predicted"/>
<dbReference type="Proteomes" id="UP000248329">
    <property type="component" value="Unassembled WGS sequence"/>
</dbReference>
<evidence type="ECO:0000313" key="1">
    <source>
        <dbReference type="EMBL" id="PXF58050.1"/>
    </source>
</evidence>
<name>A0AC61KZQ1_9EURY</name>
<protein>
    <submittedName>
        <fullName evidence="1">DUF368 domain-containing protein</fullName>
    </submittedName>
</protein>
<sequence length="313" mass="34669">MNGLSRSNRSFKAYLGLALKGFCMGASDVVPGVSGGTMAFILGIYKELIESIRSFDLVFFKLLFSLKLSEALNHVSWRFLMAVGMGIFMAIFSLARILSWLLQNQPILIWSFFFGLIVASLFTVSRYLEKWTLSIFAWVGLGAACTYFLVGIVPASTPDTPWFLFMSGGIAICAMILPGISGAFILVLLGKYHYVLEAVNNRDFLTLIIVAAGAGVGLISFARFLSWLLNKYYNFTIAILTGFMLGSLRKIWPWKQSLQSMTDTQGNAIVTAQVNILPSQWSAEVTQALCLAVLGFLIVFFMDFLAEKKKQTL</sequence>
<comment type="caution">
    <text evidence="1">The sequence shown here is derived from an EMBL/GenBank/DDBJ whole genome shotgun (WGS) entry which is preliminary data.</text>
</comment>
<dbReference type="EMBL" id="PQXF01000043">
    <property type="protein sequence ID" value="PXF58050.1"/>
    <property type="molecule type" value="Genomic_DNA"/>
</dbReference>
<reference evidence="1" key="1">
    <citation type="submission" date="2018-01" db="EMBL/GenBank/DDBJ databases">
        <authorList>
            <person name="Krukenberg V."/>
        </authorList>
    </citation>
    <scope>NUCLEOTIDE SEQUENCE</scope>
    <source>
        <strain evidence="1">E20ANME2</strain>
    </source>
</reference>
<accession>A0AC61KZQ1</accession>
<evidence type="ECO:0000313" key="2">
    <source>
        <dbReference type="Proteomes" id="UP000248329"/>
    </source>
</evidence>